<dbReference type="InterPro" id="IPR013563">
    <property type="entry name" value="Oligopep_ABC_C"/>
</dbReference>
<comment type="similarity">
    <text evidence="2">Belongs to the ABC transporter superfamily.</text>
</comment>
<dbReference type="AlphaFoldDB" id="A0A7W4K888"/>
<name>A0A7W4K888_9PROT</name>
<dbReference type="InterPro" id="IPR017871">
    <property type="entry name" value="ABC_transporter-like_CS"/>
</dbReference>
<keyword evidence="3" id="KW-0813">Transport</keyword>
<dbReference type="GO" id="GO:0005886">
    <property type="term" value="C:plasma membrane"/>
    <property type="evidence" value="ECO:0007669"/>
    <property type="project" value="UniProtKB-SubCell"/>
</dbReference>
<dbReference type="RefSeq" id="WP_182958903.1">
    <property type="nucleotide sequence ID" value="NZ_JABEQM010000008.1"/>
</dbReference>
<evidence type="ECO:0000256" key="5">
    <source>
        <dbReference type="ARBA" id="ARBA00022840"/>
    </source>
</evidence>
<sequence length="334" mass="35844">MTGPVPPDPVPLLSLRGLSKTYLRRDGLLTRPRAVAAARDVTLDIARGEVLGIVGESGSGKSTVGRMAMRLLEPTAGAVHLDGADITHLSEQALRPLRHKMQMIFQDPSASLNPRQSIRQILTTPLRLRGVAGADATQEMLETLALVGLGPDVLGRAPSTFSGGQRQRLSIARALLMKPELIVADEAVSALDVCVQAQIVNLFRHLRDRFNLSILFIGHDLAVVGVISDRIAVMYRGTLVEIAPTEQLFRRPRHPYTARLLSAEPRRGVLSAPAPPATPAGQHAPDGCVFSARCPHAADACRTRQPALAPVAPGHRAACIRTDLDLEGILPHSN</sequence>
<evidence type="ECO:0000256" key="2">
    <source>
        <dbReference type="ARBA" id="ARBA00005417"/>
    </source>
</evidence>
<dbReference type="InterPro" id="IPR003439">
    <property type="entry name" value="ABC_transporter-like_ATP-bd"/>
</dbReference>
<dbReference type="PROSITE" id="PS50893">
    <property type="entry name" value="ABC_TRANSPORTER_2"/>
    <property type="match status" value="1"/>
</dbReference>
<dbReference type="Proteomes" id="UP000578030">
    <property type="component" value="Unassembled WGS sequence"/>
</dbReference>
<evidence type="ECO:0000259" key="6">
    <source>
        <dbReference type="PROSITE" id="PS50893"/>
    </source>
</evidence>
<dbReference type="FunFam" id="3.40.50.300:FF:000016">
    <property type="entry name" value="Oligopeptide ABC transporter ATP-binding component"/>
    <property type="match status" value="1"/>
</dbReference>
<evidence type="ECO:0000256" key="3">
    <source>
        <dbReference type="ARBA" id="ARBA00022448"/>
    </source>
</evidence>
<dbReference type="NCBIfam" id="TIGR01727">
    <property type="entry name" value="oligo_HPY"/>
    <property type="match status" value="1"/>
</dbReference>
<dbReference type="SMART" id="SM00382">
    <property type="entry name" value="AAA"/>
    <property type="match status" value="1"/>
</dbReference>
<evidence type="ECO:0000256" key="4">
    <source>
        <dbReference type="ARBA" id="ARBA00022741"/>
    </source>
</evidence>
<dbReference type="GO" id="GO:0055085">
    <property type="term" value="P:transmembrane transport"/>
    <property type="evidence" value="ECO:0007669"/>
    <property type="project" value="UniProtKB-ARBA"/>
</dbReference>
<dbReference type="SUPFAM" id="SSF52540">
    <property type="entry name" value="P-loop containing nucleoside triphosphate hydrolases"/>
    <property type="match status" value="1"/>
</dbReference>
<keyword evidence="8" id="KW-1185">Reference proteome</keyword>
<protein>
    <submittedName>
        <fullName evidence="7">ABC transporter ATP-binding protein</fullName>
    </submittedName>
</protein>
<dbReference type="InterPro" id="IPR027417">
    <property type="entry name" value="P-loop_NTPase"/>
</dbReference>
<dbReference type="GO" id="GO:0016887">
    <property type="term" value="F:ATP hydrolysis activity"/>
    <property type="evidence" value="ECO:0007669"/>
    <property type="project" value="InterPro"/>
</dbReference>
<keyword evidence="4" id="KW-0547">Nucleotide-binding</keyword>
<keyword evidence="5 7" id="KW-0067">ATP-binding</keyword>
<evidence type="ECO:0000256" key="1">
    <source>
        <dbReference type="ARBA" id="ARBA00004417"/>
    </source>
</evidence>
<comment type="caution">
    <text evidence="7">The sequence shown here is derived from an EMBL/GenBank/DDBJ whole genome shotgun (WGS) entry which is preliminary data.</text>
</comment>
<feature type="domain" description="ABC transporter" evidence="6">
    <location>
        <begin position="23"/>
        <end position="261"/>
    </location>
</feature>
<comment type="subcellular location">
    <subcellularLocation>
        <location evidence="1">Cell inner membrane</location>
        <topology evidence="1">Peripheral membrane protein</topology>
    </subcellularLocation>
</comment>
<dbReference type="Pfam" id="PF00005">
    <property type="entry name" value="ABC_tran"/>
    <property type="match status" value="1"/>
</dbReference>
<dbReference type="GO" id="GO:0015833">
    <property type="term" value="P:peptide transport"/>
    <property type="evidence" value="ECO:0007669"/>
    <property type="project" value="InterPro"/>
</dbReference>
<dbReference type="PANTHER" id="PTHR43776:SF7">
    <property type="entry name" value="D,D-DIPEPTIDE TRANSPORT ATP-BINDING PROTEIN DDPF-RELATED"/>
    <property type="match status" value="1"/>
</dbReference>
<dbReference type="GO" id="GO:0005524">
    <property type="term" value="F:ATP binding"/>
    <property type="evidence" value="ECO:0007669"/>
    <property type="project" value="UniProtKB-KW"/>
</dbReference>
<reference evidence="7 8" key="1">
    <citation type="submission" date="2020-04" db="EMBL/GenBank/DDBJ databases">
        <title>Description of novel Gluconacetobacter.</title>
        <authorList>
            <person name="Sombolestani A."/>
        </authorList>
    </citation>
    <scope>NUCLEOTIDE SEQUENCE [LARGE SCALE GENOMIC DNA]</scope>
    <source>
        <strain evidence="7 8">LMG 27802</strain>
    </source>
</reference>
<dbReference type="CDD" id="cd03257">
    <property type="entry name" value="ABC_NikE_OppD_transporters"/>
    <property type="match status" value="1"/>
</dbReference>
<dbReference type="EMBL" id="JABEQM010000008">
    <property type="protein sequence ID" value="MBB2202080.1"/>
    <property type="molecule type" value="Genomic_DNA"/>
</dbReference>
<dbReference type="InterPro" id="IPR003593">
    <property type="entry name" value="AAA+_ATPase"/>
</dbReference>
<dbReference type="PANTHER" id="PTHR43776">
    <property type="entry name" value="TRANSPORT ATP-BINDING PROTEIN"/>
    <property type="match status" value="1"/>
</dbReference>
<proteinExistence type="inferred from homology"/>
<dbReference type="Pfam" id="PF08352">
    <property type="entry name" value="oligo_HPY"/>
    <property type="match status" value="1"/>
</dbReference>
<gene>
    <name evidence="7" type="ORF">HLH28_10950</name>
</gene>
<dbReference type="Gene3D" id="3.40.50.300">
    <property type="entry name" value="P-loop containing nucleotide triphosphate hydrolases"/>
    <property type="match status" value="1"/>
</dbReference>
<accession>A0A7W4K888</accession>
<organism evidence="7 8">
    <name type="scientific">Gluconacetobacter tumulisoli</name>
    <dbReference type="NCBI Taxonomy" id="1286189"/>
    <lineage>
        <taxon>Bacteria</taxon>
        <taxon>Pseudomonadati</taxon>
        <taxon>Pseudomonadota</taxon>
        <taxon>Alphaproteobacteria</taxon>
        <taxon>Acetobacterales</taxon>
        <taxon>Acetobacteraceae</taxon>
        <taxon>Gluconacetobacter</taxon>
    </lineage>
</organism>
<dbReference type="PROSITE" id="PS00211">
    <property type="entry name" value="ABC_TRANSPORTER_1"/>
    <property type="match status" value="1"/>
</dbReference>
<evidence type="ECO:0000313" key="8">
    <source>
        <dbReference type="Proteomes" id="UP000578030"/>
    </source>
</evidence>
<dbReference type="InterPro" id="IPR050319">
    <property type="entry name" value="ABC_transp_ATP-bind"/>
</dbReference>
<evidence type="ECO:0000313" key="7">
    <source>
        <dbReference type="EMBL" id="MBB2202080.1"/>
    </source>
</evidence>